<feature type="region of interest" description="Disordered" evidence="2">
    <location>
        <begin position="345"/>
        <end position="364"/>
    </location>
</feature>
<sequence>MGLRMFVEPDAAESKVSIKADPTAPARSAIRRQRTVRYSPNVRDHQSTLSTLLSRNQSRSQGRMRLLADRRSLFEDIQRRGNSSTSSPSPDEAQDVEAEADLAHTQASQRSRLESGRALLRDALSYERPSRRTGPTPGAAEAWRRPGERVAAEEAAQAREREIQERRNAQRTEANAPPPPVYRRYRSSPTSEEVVPPPHGNMPSPPYTSGDTSTRSSPYVPTPPFGSASLTPRFAPAHRLDSEDEARANIEREQVLARLATRMAELSDDGEREYVAGHRAEINRMRSRNPAELSLEYREAEAAYLESVETRLNLMRRMRDSDLSELPPLHRMSRPFQEIVRATRGHPTSNMDGLGDRERSFSPDDDQWETMLTTIQPDERVPSTHSSFTSATASASSLSSNSASSSGTLITAPSTSTDAEFCPAEFDDSEDETIDTLNSQLAQAESHARRIQALSDRISRQSNFGEYDFARHRRWVEREDELHQMEANLRRLERQISEERPAAAGRRRYGRRERL</sequence>
<keyword evidence="1" id="KW-0175">Coiled coil</keyword>
<feature type="compositionally biased region" description="Basic and acidic residues" evidence="2">
    <location>
        <begin position="142"/>
        <end position="170"/>
    </location>
</feature>
<gene>
    <name evidence="3" type="ORF">OEA41_003094</name>
</gene>
<evidence type="ECO:0000313" key="3">
    <source>
        <dbReference type="EMBL" id="KAK3171010.1"/>
    </source>
</evidence>
<organism evidence="3 4">
    <name type="scientific">Lepraria neglecta</name>
    <dbReference type="NCBI Taxonomy" id="209136"/>
    <lineage>
        <taxon>Eukaryota</taxon>
        <taxon>Fungi</taxon>
        <taxon>Dikarya</taxon>
        <taxon>Ascomycota</taxon>
        <taxon>Pezizomycotina</taxon>
        <taxon>Lecanoromycetes</taxon>
        <taxon>OSLEUM clade</taxon>
        <taxon>Lecanoromycetidae</taxon>
        <taxon>Lecanorales</taxon>
        <taxon>Lecanorineae</taxon>
        <taxon>Stereocaulaceae</taxon>
        <taxon>Lepraria</taxon>
    </lineage>
</organism>
<feature type="compositionally biased region" description="Low complexity" evidence="2">
    <location>
        <begin position="395"/>
        <end position="408"/>
    </location>
</feature>
<feature type="coiled-coil region" evidence="1">
    <location>
        <begin position="434"/>
        <end position="495"/>
    </location>
</feature>
<evidence type="ECO:0000256" key="1">
    <source>
        <dbReference type="SAM" id="Coils"/>
    </source>
</evidence>
<feature type="compositionally biased region" description="Basic residues" evidence="2">
    <location>
        <begin position="505"/>
        <end position="515"/>
    </location>
</feature>
<accession>A0AAE0DJ09</accession>
<feature type="region of interest" description="Disordered" evidence="2">
    <location>
        <begin position="76"/>
        <end position="97"/>
    </location>
</feature>
<dbReference type="Proteomes" id="UP001276659">
    <property type="component" value="Unassembled WGS sequence"/>
</dbReference>
<feature type="region of interest" description="Disordered" evidence="2">
    <location>
        <begin position="1"/>
        <end position="63"/>
    </location>
</feature>
<feature type="region of interest" description="Disordered" evidence="2">
    <location>
        <begin position="395"/>
        <end position="415"/>
    </location>
</feature>
<dbReference type="AlphaFoldDB" id="A0AAE0DJ09"/>
<keyword evidence="4" id="KW-1185">Reference proteome</keyword>
<feature type="compositionally biased region" description="Pro residues" evidence="2">
    <location>
        <begin position="195"/>
        <end position="206"/>
    </location>
</feature>
<proteinExistence type="predicted"/>
<comment type="caution">
    <text evidence="3">The sequence shown here is derived from an EMBL/GenBank/DDBJ whole genome shotgun (WGS) entry which is preliminary data.</text>
</comment>
<feature type="compositionally biased region" description="Polar residues" evidence="2">
    <location>
        <begin position="47"/>
        <end position="61"/>
    </location>
</feature>
<evidence type="ECO:0000256" key="2">
    <source>
        <dbReference type="SAM" id="MobiDB-lite"/>
    </source>
</evidence>
<reference evidence="3" key="1">
    <citation type="submission" date="2022-11" db="EMBL/GenBank/DDBJ databases">
        <title>Chromosomal genome sequence assembly and mating type (MAT) locus characterization of the leprose asexual lichenized fungus Lepraria neglecta (Nyl.) Erichsen.</title>
        <authorList>
            <person name="Allen J.L."/>
            <person name="Pfeffer B."/>
        </authorList>
    </citation>
    <scope>NUCLEOTIDE SEQUENCE</scope>
    <source>
        <strain evidence="3">Allen 5258</strain>
    </source>
</reference>
<dbReference type="EMBL" id="JASNWA010000008">
    <property type="protein sequence ID" value="KAK3171010.1"/>
    <property type="molecule type" value="Genomic_DNA"/>
</dbReference>
<feature type="region of interest" description="Disordered" evidence="2">
    <location>
        <begin position="496"/>
        <end position="515"/>
    </location>
</feature>
<feature type="compositionally biased region" description="Polar residues" evidence="2">
    <location>
        <begin position="207"/>
        <end position="218"/>
    </location>
</feature>
<feature type="compositionally biased region" description="Polar residues" evidence="2">
    <location>
        <begin position="80"/>
        <end position="89"/>
    </location>
</feature>
<name>A0AAE0DJ09_9LECA</name>
<protein>
    <submittedName>
        <fullName evidence="3">Uncharacterized protein</fullName>
    </submittedName>
</protein>
<feature type="region of interest" description="Disordered" evidence="2">
    <location>
        <begin position="124"/>
        <end position="218"/>
    </location>
</feature>
<evidence type="ECO:0000313" key="4">
    <source>
        <dbReference type="Proteomes" id="UP001276659"/>
    </source>
</evidence>